<dbReference type="PANTHER" id="PTHR11523">
    <property type="entry name" value="SODIUM/POTASSIUM-DEPENDENT ATPASE BETA SUBUNIT"/>
    <property type="match status" value="1"/>
</dbReference>
<dbReference type="InterPro" id="IPR000402">
    <property type="entry name" value="Na/K_ATPase_sub_beta"/>
</dbReference>
<dbReference type="GO" id="GO:0001671">
    <property type="term" value="F:ATPase activator activity"/>
    <property type="evidence" value="ECO:0007669"/>
    <property type="project" value="TreeGrafter"/>
</dbReference>
<dbReference type="GO" id="GO:1990573">
    <property type="term" value="P:potassium ion import across plasma membrane"/>
    <property type="evidence" value="ECO:0007669"/>
    <property type="project" value="TreeGrafter"/>
</dbReference>
<name>A0A9C7C607_9VIRU</name>
<dbReference type="GO" id="GO:0036376">
    <property type="term" value="P:sodium ion export across plasma membrane"/>
    <property type="evidence" value="ECO:0007669"/>
    <property type="project" value="TreeGrafter"/>
</dbReference>
<organism evidence="6">
    <name type="scientific">Melicertus latisulcatus majanivirus</name>
    <dbReference type="NCBI Taxonomy" id="2984277"/>
    <lineage>
        <taxon>Viruses</taxon>
        <taxon>Viruses incertae sedis</taxon>
        <taxon>Naldaviricetes</taxon>
        <taxon>Nimaviridae</taxon>
    </lineage>
</organism>
<evidence type="ECO:0000256" key="3">
    <source>
        <dbReference type="ARBA" id="ARBA00022968"/>
    </source>
</evidence>
<dbReference type="GO" id="GO:0005890">
    <property type="term" value="C:sodium:potassium-exchanging ATPase complex"/>
    <property type="evidence" value="ECO:0007669"/>
    <property type="project" value="InterPro"/>
</dbReference>
<proteinExistence type="predicted"/>
<keyword evidence="4" id="KW-1133">Transmembrane helix</keyword>
<keyword evidence="3" id="KW-0735">Signal-anchor</keyword>
<dbReference type="Gene3D" id="2.60.40.1660">
    <property type="entry name" value="Na, k-atpase alpha subunit"/>
    <property type="match status" value="1"/>
</dbReference>
<keyword evidence="2" id="KW-0812">Transmembrane</keyword>
<reference evidence="6" key="1">
    <citation type="submission" date="2022-10" db="EMBL/GenBank/DDBJ databases">
        <title>Genome sequences of endogenous nimaviruses in decapod crustaceans.</title>
        <authorList>
            <person name="Kawato S."/>
            <person name="Nozaki R."/>
            <person name="Kondo H."/>
            <person name="Hirono I."/>
        </authorList>
    </citation>
    <scope>NUCLEOTIDE SEQUENCE</scope>
    <source>
        <strain evidence="6">Okinawa2016</strain>
    </source>
</reference>
<evidence type="ECO:0000256" key="2">
    <source>
        <dbReference type="ARBA" id="ARBA00022692"/>
    </source>
</evidence>
<comment type="subcellular location">
    <subcellularLocation>
        <location evidence="1">Membrane</location>
        <topology evidence="1">Single-pass type II membrane protein</topology>
    </subcellularLocation>
</comment>
<dbReference type="InterPro" id="IPR038702">
    <property type="entry name" value="Na/K_ATPase_sub_beta_sf"/>
</dbReference>
<sequence length="241" mass="27773">MALNNCHKVLIGVITATVILGSCLTIHFTGLQKDTSIGLNVIPRRDIIFKERNQESVQTYVDEMNNFLMPYSKIIRDEKYIKCNSFTRPKGDQVCISLMSFLSTCEPMGDYGFNKSSPCVLLTLSIDDSFRPEPYENMDELPKDIPQDLRIDIEEEANGGKVKKGIYVDCTYEYLYTPGPLFPDYYFDNINVEGYLPPVVGVKFNLREKKNETIKIECRLWAKNIDYTDKRSKVHFTLLME</sequence>
<accession>A0A9C7C607</accession>
<dbReference type="PANTHER" id="PTHR11523:SF28">
    <property type="entry name" value="NA_K-ATPASE BETA SUBUNIT ISOFORM 4-RELATED"/>
    <property type="match status" value="1"/>
</dbReference>
<keyword evidence="5" id="KW-0472">Membrane</keyword>
<evidence type="ECO:0000256" key="4">
    <source>
        <dbReference type="ARBA" id="ARBA00022989"/>
    </source>
</evidence>
<evidence type="ECO:0000256" key="1">
    <source>
        <dbReference type="ARBA" id="ARBA00004606"/>
    </source>
</evidence>
<dbReference type="EMBL" id="LC738874">
    <property type="protein sequence ID" value="BDT62389.1"/>
    <property type="molecule type" value="Genomic_DNA"/>
</dbReference>
<dbReference type="Pfam" id="PF00287">
    <property type="entry name" value="Na_K-ATPase"/>
    <property type="match status" value="1"/>
</dbReference>
<evidence type="ECO:0000256" key="5">
    <source>
        <dbReference type="ARBA" id="ARBA00023136"/>
    </source>
</evidence>
<protein>
    <submittedName>
        <fullName evidence="6">Sodium/potassium-transporting ATPase subunit beta-like protein</fullName>
    </submittedName>
</protein>
<evidence type="ECO:0000313" key="6">
    <source>
        <dbReference type="EMBL" id="BDT62389.1"/>
    </source>
</evidence>